<evidence type="ECO:0000256" key="3">
    <source>
        <dbReference type="ARBA" id="ARBA00023012"/>
    </source>
</evidence>
<keyword evidence="2 8" id="KW-0418">Kinase</keyword>
<keyword evidence="4" id="KW-0175">Coiled coil</keyword>
<dbReference type="Pfam" id="PF07730">
    <property type="entry name" value="HisKA_3"/>
    <property type="match status" value="1"/>
</dbReference>
<evidence type="ECO:0000259" key="6">
    <source>
        <dbReference type="Pfam" id="PF07730"/>
    </source>
</evidence>
<feature type="transmembrane region" description="Helical" evidence="5">
    <location>
        <begin position="68"/>
        <end position="94"/>
    </location>
</feature>
<protein>
    <submittedName>
        <fullName evidence="8">Sensor histidine kinase</fullName>
    </submittedName>
</protein>
<keyword evidence="5" id="KW-1133">Transmembrane helix</keyword>
<dbReference type="RefSeq" id="WP_285524401.1">
    <property type="nucleotide sequence ID" value="NZ_JASNGB010000142.1"/>
</dbReference>
<dbReference type="EMBL" id="JASNGB010000142">
    <property type="protein sequence ID" value="MDL2345053.1"/>
    <property type="molecule type" value="Genomic_DNA"/>
</dbReference>
<dbReference type="InterPro" id="IPR003594">
    <property type="entry name" value="HATPase_dom"/>
</dbReference>
<keyword evidence="5" id="KW-0472">Membrane</keyword>
<dbReference type="CDD" id="cd16917">
    <property type="entry name" value="HATPase_UhpB-NarQ-NarX-like"/>
    <property type="match status" value="1"/>
</dbReference>
<comment type="caution">
    <text evidence="8">The sequence shown here is derived from an EMBL/GenBank/DDBJ whole genome shotgun (WGS) entry which is preliminary data.</text>
</comment>
<evidence type="ECO:0000256" key="2">
    <source>
        <dbReference type="ARBA" id="ARBA00022777"/>
    </source>
</evidence>
<keyword evidence="3" id="KW-0902">Two-component regulatory system</keyword>
<evidence type="ECO:0000313" key="8">
    <source>
        <dbReference type="EMBL" id="MDL2345053.1"/>
    </source>
</evidence>
<feature type="transmembrane region" description="Helical" evidence="5">
    <location>
        <begin position="38"/>
        <end position="56"/>
    </location>
</feature>
<name>A0ABT7JM85_9DEIO</name>
<evidence type="ECO:0000313" key="9">
    <source>
        <dbReference type="Proteomes" id="UP001302059"/>
    </source>
</evidence>
<keyword evidence="1" id="KW-0808">Transferase</keyword>
<accession>A0ABT7JM85</accession>
<sequence>MPAARRPARDWMSLGWLLFLAYPVAGFVLQPRTLAEGVWFWGVLLAFVALYVASQWRRGGDDAAWALAGYAGGLLAFAAVFPLLGAAATSFLIYGSFLVGNQPHRARALGFSGLSALLLLGLMFWYLPRWSGEPWAWAVPTGWALASVYMLFSTYGMHLGWRAREAGRQLRLAQAEKERLAADAERERIARDLHDLLGHTLSVIVLKSELASRLAERDPARAAGEIREVERISREALSEVRAAVRGYRGSGLGAELARAKVALDAAGVRLTVTAPLSSLPPETEASAAMLLREAVTNVVRHARASAVQVSLTSGPGGHTLTIQDDGLGGQAPEGTGLNSMRERLRAAGGTLERDGRQGTRLVAHFPAVDSPHPAPGREAAL</sequence>
<evidence type="ECO:0000259" key="7">
    <source>
        <dbReference type="Pfam" id="PF13581"/>
    </source>
</evidence>
<dbReference type="GO" id="GO:0016301">
    <property type="term" value="F:kinase activity"/>
    <property type="evidence" value="ECO:0007669"/>
    <property type="project" value="UniProtKB-KW"/>
</dbReference>
<keyword evidence="9" id="KW-1185">Reference proteome</keyword>
<dbReference type="Pfam" id="PF13581">
    <property type="entry name" value="HATPase_c_2"/>
    <property type="match status" value="1"/>
</dbReference>
<organism evidence="8 9">
    <name type="scientific">Deinococcus rhizophilus</name>
    <dbReference type="NCBI Taxonomy" id="3049544"/>
    <lineage>
        <taxon>Bacteria</taxon>
        <taxon>Thermotogati</taxon>
        <taxon>Deinococcota</taxon>
        <taxon>Deinococci</taxon>
        <taxon>Deinococcales</taxon>
        <taxon>Deinococcaceae</taxon>
        <taxon>Deinococcus</taxon>
    </lineage>
</organism>
<keyword evidence="5" id="KW-0812">Transmembrane</keyword>
<dbReference type="Gene3D" id="3.30.565.10">
    <property type="entry name" value="Histidine kinase-like ATPase, C-terminal domain"/>
    <property type="match status" value="1"/>
</dbReference>
<proteinExistence type="predicted"/>
<evidence type="ECO:0000256" key="5">
    <source>
        <dbReference type="SAM" id="Phobius"/>
    </source>
</evidence>
<feature type="domain" description="Signal transduction histidine kinase subgroup 3 dimerisation and phosphoacceptor" evidence="6">
    <location>
        <begin position="185"/>
        <end position="250"/>
    </location>
</feature>
<dbReference type="PANTHER" id="PTHR24421:SF63">
    <property type="entry name" value="SENSOR HISTIDINE KINASE DESK"/>
    <property type="match status" value="1"/>
</dbReference>
<reference evidence="8 9" key="1">
    <citation type="submission" date="2023-05" db="EMBL/GenBank/DDBJ databases">
        <authorList>
            <person name="Gao F."/>
        </authorList>
    </citation>
    <scope>NUCLEOTIDE SEQUENCE [LARGE SCALE GENOMIC DNA]</scope>
    <source>
        <strain evidence="8 9">MIMF12</strain>
    </source>
</reference>
<dbReference type="Proteomes" id="UP001302059">
    <property type="component" value="Unassembled WGS sequence"/>
</dbReference>
<feature type="transmembrane region" description="Helical" evidence="5">
    <location>
        <begin position="106"/>
        <end position="128"/>
    </location>
</feature>
<evidence type="ECO:0000256" key="1">
    <source>
        <dbReference type="ARBA" id="ARBA00022679"/>
    </source>
</evidence>
<dbReference type="InterPro" id="IPR050482">
    <property type="entry name" value="Sensor_HK_TwoCompSys"/>
</dbReference>
<gene>
    <name evidence="8" type="ORF">QOL99_12950</name>
</gene>
<feature type="transmembrane region" description="Helical" evidence="5">
    <location>
        <begin position="12"/>
        <end position="29"/>
    </location>
</feature>
<dbReference type="SUPFAM" id="SSF55874">
    <property type="entry name" value="ATPase domain of HSP90 chaperone/DNA topoisomerase II/histidine kinase"/>
    <property type="match status" value="1"/>
</dbReference>
<feature type="transmembrane region" description="Helical" evidence="5">
    <location>
        <begin position="134"/>
        <end position="152"/>
    </location>
</feature>
<dbReference type="PANTHER" id="PTHR24421">
    <property type="entry name" value="NITRATE/NITRITE SENSOR PROTEIN NARX-RELATED"/>
    <property type="match status" value="1"/>
</dbReference>
<dbReference type="InterPro" id="IPR011712">
    <property type="entry name" value="Sig_transdc_His_kin_sub3_dim/P"/>
</dbReference>
<feature type="coiled-coil region" evidence="4">
    <location>
        <begin position="163"/>
        <end position="192"/>
    </location>
</feature>
<dbReference type="InterPro" id="IPR036890">
    <property type="entry name" value="HATPase_C_sf"/>
</dbReference>
<dbReference type="Gene3D" id="1.20.5.1930">
    <property type="match status" value="1"/>
</dbReference>
<evidence type="ECO:0000256" key="4">
    <source>
        <dbReference type="SAM" id="Coils"/>
    </source>
</evidence>
<feature type="domain" description="Histidine kinase/HSP90-like ATPase" evidence="7">
    <location>
        <begin position="266"/>
        <end position="338"/>
    </location>
</feature>